<dbReference type="EMBL" id="JACVVK020000398">
    <property type="protein sequence ID" value="KAK7475669.1"/>
    <property type="molecule type" value="Genomic_DNA"/>
</dbReference>
<evidence type="ECO:0000259" key="4">
    <source>
        <dbReference type="Pfam" id="PF08241"/>
    </source>
</evidence>
<protein>
    <recommendedName>
        <fullName evidence="4">Methyltransferase type 11 domain-containing protein</fullName>
    </recommendedName>
</protein>
<evidence type="ECO:0000256" key="2">
    <source>
        <dbReference type="ARBA" id="ARBA00022603"/>
    </source>
</evidence>
<accession>A0ABD0JL08</accession>
<dbReference type="CDD" id="cd02440">
    <property type="entry name" value="AdoMet_MTases"/>
    <property type="match status" value="1"/>
</dbReference>
<dbReference type="InterPro" id="IPR029063">
    <property type="entry name" value="SAM-dependent_MTases_sf"/>
</dbReference>
<sequence length="241" mass="27517">MYETIFNFCKETACDFSLAVDVGCGSGQSTVPLAAYFDKVIGVDVSESQIAKAPTDIPNLCFRVGPAEDLSFLEDASADLVTVAQAMHWMDVGKLYPEVQRVLRPGGSFVSFGYGLVTSDEQVIQDVFDHFYDYILGQYWYGGREKVREHYRGYSLPFPDWRRNDSLRMERTWSVDHVIGYLISSSGWHQYLADNPESKAMEEIRNRLRQACRSGGQTETERLVKVRWPVFMLMGHKPLRN</sequence>
<dbReference type="AlphaFoldDB" id="A0ABD0JL08"/>
<dbReference type="Proteomes" id="UP001519460">
    <property type="component" value="Unassembled WGS sequence"/>
</dbReference>
<gene>
    <name evidence="5" type="ORF">BaRGS_00033095</name>
</gene>
<keyword evidence="6" id="KW-1185">Reference proteome</keyword>
<keyword evidence="2" id="KW-0489">Methyltransferase</keyword>
<dbReference type="Gene3D" id="3.40.50.150">
    <property type="entry name" value="Vaccinia Virus protein VP39"/>
    <property type="match status" value="1"/>
</dbReference>
<proteinExistence type="inferred from homology"/>
<dbReference type="InterPro" id="IPR013216">
    <property type="entry name" value="Methyltransf_11"/>
</dbReference>
<dbReference type="InterPro" id="IPR051052">
    <property type="entry name" value="Diverse_substrate_MTase"/>
</dbReference>
<comment type="similarity">
    <text evidence="1">Belongs to the methyltransferase superfamily.</text>
</comment>
<name>A0ABD0JL08_9CAEN</name>
<dbReference type="PANTHER" id="PTHR44942:SF4">
    <property type="entry name" value="METHYLTRANSFERASE TYPE 11 DOMAIN-CONTAINING PROTEIN"/>
    <property type="match status" value="1"/>
</dbReference>
<dbReference type="GO" id="GO:0008168">
    <property type="term" value="F:methyltransferase activity"/>
    <property type="evidence" value="ECO:0007669"/>
    <property type="project" value="UniProtKB-KW"/>
</dbReference>
<evidence type="ECO:0000313" key="5">
    <source>
        <dbReference type="EMBL" id="KAK7475669.1"/>
    </source>
</evidence>
<evidence type="ECO:0000313" key="6">
    <source>
        <dbReference type="Proteomes" id="UP001519460"/>
    </source>
</evidence>
<keyword evidence="3" id="KW-0808">Transferase</keyword>
<feature type="domain" description="Methyltransferase type 11" evidence="4">
    <location>
        <begin position="20"/>
        <end position="110"/>
    </location>
</feature>
<comment type="caution">
    <text evidence="5">The sequence shown here is derived from an EMBL/GenBank/DDBJ whole genome shotgun (WGS) entry which is preliminary data.</text>
</comment>
<dbReference type="SUPFAM" id="SSF53335">
    <property type="entry name" value="S-adenosyl-L-methionine-dependent methyltransferases"/>
    <property type="match status" value="1"/>
</dbReference>
<dbReference type="GO" id="GO:0032259">
    <property type="term" value="P:methylation"/>
    <property type="evidence" value="ECO:0007669"/>
    <property type="project" value="UniProtKB-KW"/>
</dbReference>
<organism evidence="5 6">
    <name type="scientific">Batillaria attramentaria</name>
    <dbReference type="NCBI Taxonomy" id="370345"/>
    <lineage>
        <taxon>Eukaryota</taxon>
        <taxon>Metazoa</taxon>
        <taxon>Spiralia</taxon>
        <taxon>Lophotrochozoa</taxon>
        <taxon>Mollusca</taxon>
        <taxon>Gastropoda</taxon>
        <taxon>Caenogastropoda</taxon>
        <taxon>Sorbeoconcha</taxon>
        <taxon>Cerithioidea</taxon>
        <taxon>Batillariidae</taxon>
        <taxon>Batillaria</taxon>
    </lineage>
</organism>
<reference evidence="5 6" key="1">
    <citation type="journal article" date="2023" name="Sci. Data">
        <title>Genome assembly of the Korean intertidal mud-creeper Batillaria attramentaria.</title>
        <authorList>
            <person name="Patra A.K."/>
            <person name="Ho P.T."/>
            <person name="Jun S."/>
            <person name="Lee S.J."/>
            <person name="Kim Y."/>
            <person name="Won Y.J."/>
        </authorList>
    </citation>
    <scope>NUCLEOTIDE SEQUENCE [LARGE SCALE GENOMIC DNA]</scope>
    <source>
        <strain evidence="5">Wonlab-2016</strain>
    </source>
</reference>
<evidence type="ECO:0000256" key="1">
    <source>
        <dbReference type="ARBA" id="ARBA00008361"/>
    </source>
</evidence>
<dbReference type="PANTHER" id="PTHR44942">
    <property type="entry name" value="METHYLTRANSF_11 DOMAIN-CONTAINING PROTEIN"/>
    <property type="match status" value="1"/>
</dbReference>
<dbReference type="Pfam" id="PF08241">
    <property type="entry name" value="Methyltransf_11"/>
    <property type="match status" value="1"/>
</dbReference>
<evidence type="ECO:0000256" key="3">
    <source>
        <dbReference type="ARBA" id="ARBA00022679"/>
    </source>
</evidence>